<dbReference type="OMA" id="PHTYFIT"/>
<evidence type="ECO:0000259" key="2">
    <source>
        <dbReference type="Pfam" id="PF10264"/>
    </source>
</evidence>
<dbReference type="GO" id="GO:0051881">
    <property type="term" value="P:regulation of mitochondrial membrane potential"/>
    <property type="evidence" value="ECO:0007669"/>
    <property type="project" value="Ensembl"/>
</dbReference>
<dbReference type="Ensembl" id="ENSCJAT00000037071.5">
    <property type="protein sequence ID" value="ENSCJAP00000035109.4"/>
    <property type="gene ID" value="ENSCJAG00000018901.5"/>
</dbReference>
<reference evidence="3" key="2">
    <citation type="submission" date="2025-08" db="UniProtKB">
        <authorList>
            <consortium name="Ensembl"/>
        </authorList>
    </citation>
    <scope>IDENTIFICATION</scope>
</reference>
<dbReference type="InParanoid" id="F7I1W1"/>
<sequence length="1057" mass="118724">MARRVQLAPDSLALVLCRLEAQKTAGAAEEPGGRAVFRAFRRANARCFWNARLARAASRLAFQGWLRRGVLLVCAPPSCLQVLRDAWRRRGLRPPRGFSIRAVGEFGARRGGASRASCGRSLALSPRLESSDAISAQQPPPPRFKQFSSLSLLCSWDYRRLPPTQLIFTDERIAIPPVFILMNPITQSQFVPLGEVLCCAISDMNTAQIVVTQESLLEHLMKHYPGIAIPSQDTLYTTLGMLIKERKIYHTGEGYFIVTPQTYFITNTTTQENKKVLPSGESCPMPASMMYLVSIESCAESTQENAAPISHCQSCQCFRDVHTQDVQEPPVAAEVTRNSHRGLGESVPCVQNGAVSVSEEHMCESTKPLQYTRDKEKGKKFGFSLLWRSISRKEKPKTEHRSFSAQFPPEEWPVRDEDDLDNIPRGVEHEIIKQINPILTVDNLIKHTVLMQKYELQKKYNSQGTSTDVLTIGHKYPSKERVKKRQDLSAKPQGWGHSRRDRHKARSLGSELQPESIRLEKHLKLSATQPTPRIKSPDKMVGQKPFSEITTVLGSHLIYKKQISNPFQGLSHRGSTICKGYKIQKTSDLKPSQNGPKEKSFQRPRSLDSSRIFHGKAKQPYAEWPNKLEAESIYINDPTVKLINHDFRGHLLDHPQHTILQNDGKCCPFTESMLRYDGYGGENEVNPEVLRESHSHFDKLGETKETLLSQPSQGAFSSDRTPSACRLVDNTIHQFQNLGLLDYPVGVNPLRQSERNDRDSEEFLRKVFVQDAETMSLENEGLSDDDQAVYQNEVEDGDGACSSLYLEEDDISENDDLCQMLPGHIQYSFTGGSQGNLGKQKVTEGSLTEYNSAMERVEPQVLKRNECYRPTGLHATTDESQKANFSAESCGLNSEAQFGFNYNEESSVTKYVQASAPADERIFDNYSTRKASSEAEVKQDSIGDTGKKPASWSQSPQNQEMRKHFPQKFQLFNTSYMPVLAQDSQHEHNRLEGTENHSMAGDSGIDSPRTQSLASNNSVILDGLKRRQNFLQNFEGTKSSQPLTSNSLLHLTPVINV</sequence>
<proteinExistence type="predicted"/>
<dbReference type="GO" id="GO:0006357">
    <property type="term" value="P:regulation of transcription by RNA polymerase II"/>
    <property type="evidence" value="ECO:0007669"/>
    <property type="project" value="Ensembl"/>
</dbReference>
<protein>
    <submittedName>
        <fullName evidence="3">Storkhead box 1</fullName>
    </submittedName>
</protein>
<feature type="compositionally biased region" description="Basic and acidic residues" evidence="1">
    <location>
        <begin position="477"/>
        <end position="488"/>
    </location>
</feature>
<dbReference type="GO" id="GO:0010971">
    <property type="term" value="P:positive regulation of G2/M transition of mitotic cell cycle"/>
    <property type="evidence" value="ECO:0007669"/>
    <property type="project" value="Ensembl"/>
</dbReference>
<dbReference type="GO" id="GO:1900087">
    <property type="term" value="P:positive regulation of G1/S transition of mitotic cell cycle"/>
    <property type="evidence" value="ECO:0007669"/>
    <property type="project" value="Ensembl"/>
</dbReference>
<dbReference type="PANTHER" id="PTHR22437">
    <property type="entry name" value="WINGED HELIX DOMAIN-CONTAINING PROTEIN"/>
    <property type="match status" value="1"/>
</dbReference>
<dbReference type="GO" id="GO:0005829">
    <property type="term" value="C:cytosol"/>
    <property type="evidence" value="ECO:0007669"/>
    <property type="project" value="Ensembl"/>
</dbReference>
<organism evidence="3 4">
    <name type="scientific">Callithrix jacchus</name>
    <name type="common">White-tufted-ear marmoset</name>
    <name type="synonym">Simia Jacchus</name>
    <dbReference type="NCBI Taxonomy" id="9483"/>
    <lineage>
        <taxon>Eukaryota</taxon>
        <taxon>Metazoa</taxon>
        <taxon>Chordata</taxon>
        <taxon>Craniata</taxon>
        <taxon>Vertebrata</taxon>
        <taxon>Euteleostomi</taxon>
        <taxon>Mammalia</taxon>
        <taxon>Eutheria</taxon>
        <taxon>Euarchontoglires</taxon>
        <taxon>Primates</taxon>
        <taxon>Haplorrhini</taxon>
        <taxon>Platyrrhini</taxon>
        <taxon>Cebidae</taxon>
        <taxon>Callitrichinae</taxon>
        <taxon>Callithrix</taxon>
        <taxon>Callithrix</taxon>
    </lineage>
</organism>
<feature type="region of interest" description="Disordered" evidence="1">
    <location>
        <begin position="584"/>
        <end position="610"/>
    </location>
</feature>
<evidence type="ECO:0000256" key="1">
    <source>
        <dbReference type="SAM" id="MobiDB-lite"/>
    </source>
</evidence>
<feature type="compositionally biased region" description="Basic residues" evidence="1">
    <location>
        <begin position="497"/>
        <end position="506"/>
    </location>
</feature>
<reference evidence="3" key="3">
    <citation type="submission" date="2025-09" db="UniProtKB">
        <authorList>
            <consortium name="Ensembl"/>
        </authorList>
    </citation>
    <scope>IDENTIFICATION</scope>
</reference>
<dbReference type="Proteomes" id="UP000008225">
    <property type="component" value="Chromosome 12"/>
</dbReference>
<gene>
    <name evidence="3" type="primary">STOX1</name>
</gene>
<dbReference type="FunCoup" id="F7I1W1">
    <property type="interactions" value="1233"/>
</dbReference>
<feature type="domain" description="Winged helix Storkhead-box1" evidence="2">
    <location>
        <begin position="182"/>
        <end position="260"/>
    </location>
</feature>
<dbReference type="eggNOG" id="KOG3897">
    <property type="taxonomic scope" value="Eukaryota"/>
</dbReference>
<dbReference type="Pfam" id="PF10264">
    <property type="entry name" value="WHD_Storkhead"/>
    <property type="match status" value="1"/>
</dbReference>
<feature type="compositionally biased region" description="Polar residues" evidence="1">
    <location>
        <begin position="584"/>
        <end position="595"/>
    </location>
</feature>
<dbReference type="AlphaFoldDB" id="F7I1W1"/>
<dbReference type="GO" id="GO:0000977">
    <property type="term" value="F:RNA polymerase II transcription regulatory region sequence-specific DNA binding"/>
    <property type="evidence" value="ECO:0007669"/>
    <property type="project" value="Ensembl"/>
</dbReference>
<dbReference type="InterPro" id="IPR019391">
    <property type="entry name" value="Storkhead-box_WHD"/>
</dbReference>
<dbReference type="InterPro" id="IPR040126">
    <property type="entry name" value="STOX1/2"/>
</dbReference>
<dbReference type="GO" id="GO:0005654">
    <property type="term" value="C:nucleoplasm"/>
    <property type="evidence" value="ECO:0007669"/>
    <property type="project" value="Ensembl"/>
</dbReference>
<keyword evidence="4" id="KW-1185">Reference proteome</keyword>
<dbReference type="HOGENOM" id="CLU_306723_0_0_1"/>
<evidence type="ECO:0000313" key="4">
    <source>
        <dbReference type="Proteomes" id="UP000008225"/>
    </source>
</evidence>
<dbReference type="GeneTree" id="ENSGT00520000055589"/>
<dbReference type="Bgee" id="ENSCJAG00000018901">
    <property type="expression patterns" value="Expressed in liver and 4 other cell types or tissues"/>
</dbReference>
<accession>F7I1W1</accession>
<dbReference type="GO" id="GO:0010628">
    <property type="term" value="P:positive regulation of gene expression"/>
    <property type="evidence" value="ECO:0007669"/>
    <property type="project" value="Ensembl"/>
</dbReference>
<feature type="compositionally biased region" description="Basic and acidic residues" evidence="1">
    <location>
        <begin position="931"/>
        <end position="947"/>
    </location>
</feature>
<dbReference type="GO" id="GO:0001650">
    <property type="term" value="C:fibrillar center"/>
    <property type="evidence" value="ECO:0007669"/>
    <property type="project" value="Ensembl"/>
</dbReference>
<feature type="region of interest" description="Disordered" evidence="1">
    <location>
        <begin position="477"/>
        <end position="513"/>
    </location>
</feature>
<dbReference type="GO" id="GO:0010821">
    <property type="term" value="P:regulation of mitochondrion organization"/>
    <property type="evidence" value="ECO:0007669"/>
    <property type="project" value="Ensembl"/>
</dbReference>
<dbReference type="GO" id="GO:1901858">
    <property type="term" value="P:regulation of mitochondrial DNA metabolic process"/>
    <property type="evidence" value="ECO:0007669"/>
    <property type="project" value="Ensembl"/>
</dbReference>
<feature type="compositionally biased region" description="Basic and acidic residues" evidence="1">
    <location>
        <begin position="596"/>
        <end position="608"/>
    </location>
</feature>
<feature type="region of interest" description="Disordered" evidence="1">
    <location>
        <begin position="927"/>
        <end position="960"/>
    </location>
</feature>
<dbReference type="GO" id="GO:0005813">
    <property type="term" value="C:centrosome"/>
    <property type="evidence" value="ECO:0007669"/>
    <property type="project" value="Ensembl"/>
</dbReference>
<dbReference type="GO" id="GO:0010629">
    <property type="term" value="P:negative regulation of gene expression"/>
    <property type="evidence" value="ECO:0007669"/>
    <property type="project" value="Ensembl"/>
</dbReference>
<name>F7I1W1_CALJA</name>
<dbReference type="GO" id="GO:0071500">
    <property type="term" value="P:cellular response to nitrosative stress"/>
    <property type="evidence" value="ECO:0007669"/>
    <property type="project" value="Ensembl"/>
</dbReference>
<reference evidence="3" key="1">
    <citation type="submission" date="2009-03" db="EMBL/GenBank/DDBJ databases">
        <authorList>
            <person name="Warren W."/>
            <person name="Ye L."/>
            <person name="Minx P."/>
            <person name="Worley K."/>
            <person name="Gibbs R."/>
            <person name="Wilson R.K."/>
        </authorList>
    </citation>
    <scope>NUCLEOTIDE SEQUENCE [LARGE SCALE GENOMIC DNA]</scope>
</reference>
<evidence type="ECO:0000313" key="3">
    <source>
        <dbReference type="Ensembl" id="ENSCJAP00000035109.4"/>
    </source>
</evidence>
<dbReference type="STRING" id="9483.ENSCJAP00000035109"/>
<dbReference type="PANTHER" id="PTHR22437:SF1">
    <property type="entry name" value="STORKHEAD-BOX PROTEIN 1"/>
    <property type="match status" value="1"/>
</dbReference>
<dbReference type="GO" id="GO:1902882">
    <property type="term" value="P:regulation of response to oxidative stress"/>
    <property type="evidence" value="ECO:0007669"/>
    <property type="project" value="Ensembl"/>
</dbReference>